<feature type="transmembrane region" description="Helical" evidence="1">
    <location>
        <begin position="116"/>
        <end position="133"/>
    </location>
</feature>
<dbReference type="OrthoDB" id="9808690at2"/>
<sequence length="166" mass="18397">MDSNRPKVHIEKTTLTKFADILGNAGILVMILLVALNWGSLPDTVPTHFNGAGDADGWGSKFTLLILPVIAIFLHILLGVVERKPHLHNYPVRLTEENAPLFYAESVKIINLTKNIIALMFAYITYHIIRGALNGSDQLNIIGLAIFIILLFLVIIVGMVRMSKIK</sequence>
<dbReference type="AlphaFoldDB" id="A0A0A3INE9"/>
<feature type="transmembrane region" description="Helical" evidence="1">
    <location>
        <begin position="139"/>
        <end position="160"/>
    </location>
</feature>
<dbReference type="Proteomes" id="UP000030437">
    <property type="component" value="Unassembled WGS sequence"/>
</dbReference>
<organism evidence="3 4">
    <name type="scientific">Lysinibacillus odysseyi 34hs-1 = NBRC 100172</name>
    <dbReference type="NCBI Taxonomy" id="1220589"/>
    <lineage>
        <taxon>Bacteria</taxon>
        <taxon>Bacillati</taxon>
        <taxon>Bacillota</taxon>
        <taxon>Bacilli</taxon>
        <taxon>Bacillales</taxon>
        <taxon>Bacillaceae</taxon>
        <taxon>Lysinibacillus</taxon>
    </lineage>
</organism>
<accession>A0A0A3INE9</accession>
<keyword evidence="4" id="KW-1185">Reference proteome</keyword>
<protein>
    <recommendedName>
        <fullName evidence="2">DUF1648 domain-containing protein</fullName>
    </recommendedName>
</protein>
<evidence type="ECO:0000313" key="4">
    <source>
        <dbReference type="Proteomes" id="UP000030437"/>
    </source>
</evidence>
<feature type="transmembrane region" description="Helical" evidence="1">
    <location>
        <begin position="21"/>
        <end position="41"/>
    </location>
</feature>
<dbReference type="RefSeq" id="WP_036154533.1">
    <property type="nucleotide sequence ID" value="NZ_AVCX01000006.1"/>
</dbReference>
<dbReference type="STRING" id="1220589.CD32_11130"/>
<keyword evidence="1" id="KW-0472">Membrane</keyword>
<dbReference type="EMBL" id="JPVP01000055">
    <property type="protein sequence ID" value="KGR85000.1"/>
    <property type="molecule type" value="Genomic_DNA"/>
</dbReference>
<reference evidence="3 4" key="1">
    <citation type="submission" date="2014-02" db="EMBL/GenBank/DDBJ databases">
        <title>Draft genome sequence of Lysinibacillus odysseyi NBRC 100172.</title>
        <authorList>
            <person name="Zhang F."/>
            <person name="Wang G."/>
            <person name="Zhang L."/>
        </authorList>
    </citation>
    <scope>NUCLEOTIDE SEQUENCE [LARGE SCALE GENOMIC DNA]</scope>
    <source>
        <strain evidence="3 4">NBRC 100172</strain>
    </source>
</reference>
<keyword evidence="1" id="KW-1133">Transmembrane helix</keyword>
<evidence type="ECO:0000313" key="3">
    <source>
        <dbReference type="EMBL" id="KGR85000.1"/>
    </source>
</evidence>
<name>A0A0A3INE9_9BACI</name>
<evidence type="ECO:0000256" key="1">
    <source>
        <dbReference type="SAM" id="Phobius"/>
    </source>
</evidence>
<comment type="caution">
    <text evidence="3">The sequence shown here is derived from an EMBL/GenBank/DDBJ whole genome shotgun (WGS) entry which is preliminary data.</text>
</comment>
<evidence type="ECO:0000259" key="2">
    <source>
        <dbReference type="Pfam" id="PF07853"/>
    </source>
</evidence>
<proteinExistence type="predicted"/>
<feature type="transmembrane region" description="Helical" evidence="1">
    <location>
        <begin position="61"/>
        <end position="81"/>
    </location>
</feature>
<gene>
    <name evidence="3" type="ORF">CD32_11130</name>
</gene>
<dbReference type="Pfam" id="PF07853">
    <property type="entry name" value="DUF1648"/>
    <property type="match status" value="1"/>
</dbReference>
<dbReference type="eggNOG" id="COG4194">
    <property type="taxonomic scope" value="Bacteria"/>
</dbReference>
<feature type="domain" description="DUF1648" evidence="2">
    <location>
        <begin position="27"/>
        <end position="72"/>
    </location>
</feature>
<dbReference type="InterPro" id="IPR012867">
    <property type="entry name" value="DUF1648"/>
</dbReference>
<keyword evidence="1" id="KW-0812">Transmembrane</keyword>